<dbReference type="Proteomes" id="UP000290875">
    <property type="component" value="Unassembled WGS sequence"/>
</dbReference>
<dbReference type="OrthoDB" id="6614858at2"/>
<reference evidence="3 5" key="2">
    <citation type="submission" date="2018-06" db="EMBL/GenBank/DDBJ databases">
        <title>Carbapenemase-producing Enterobacteriaceae present in wastewater treatment plant effluent and nearby surface waters in the US.</title>
        <authorList>
            <person name="Mathys D.A."/>
            <person name="Mollenkopf D.F."/>
            <person name="Feicht S.M."/>
            <person name="Adams R.J."/>
            <person name="Albers A.L."/>
            <person name="Grooters S.V."/>
            <person name="Stuever D.M."/>
            <person name="Daniels J.B."/>
            <person name="Wittum T.E."/>
        </authorList>
    </citation>
    <scope>NUCLEOTIDE SEQUENCE [LARGE SCALE GENOMIC DNA]</scope>
    <source>
        <strain evidence="3 5">GEO_4_Eff_A</strain>
    </source>
</reference>
<evidence type="ECO:0000256" key="1">
    <source>
        <dbReference type="SAM" id="Phobius"/>
    </source>
</evidence>
<evidence type="ECO:0000313" key="2">
    <source>
        <dbReference type="EMBL" id="PTM36176.1"/>
    </source>
</evidence>
<feature type="transmembrane region" description="Helical" evidence="1">
    <location>
        <begin position="42"/>
        <end position="62"/>
    </location>
</feature>
<evidence type="ECO:0000313" key="3">
    <source>
        <dbReference type="EMBL" id="RXW26913.1"/>
    </source>
</evidence>
<accession>A0A2T4Y1W2</accession>
<sequence>MMNLIKRFFRRMFRSLVSYYGPSALTVVFALIQGSLFPDAPIWLIPLFFVFVMVVLSIYEIARFKR</sequence>
<evidence type="ECO:0000313" key="5">
    <source>
        <dbReference type="Proteomes" id="UP000290875"/>
    </source>
</evidence>
<proteinExistence type="predicted"/>
<dbReference type="AlphaFoldDB" id="A0A2T4Y1W2"/>
<gene>
    <name evidence="2" type="ORF">DA103_07315</name>
    <name evidence="3" type="ORF">DM877_21760</name>
</gene>
<dbReference type="EMBL" id="QJSL01000025">
    <property type="protein sequence ID" value="RXW26913.1"/>
    <property type="molecule type" value="Genomic_DNA"/>
</dbReference>
<keyword evidence="1" id="KW-0812">Transmembrane</keyword>
<keyword evidence="1" id="KW-1133">Transmembrane helix</keyword>
<feature type="transmembrane region" description="Helical" evidence="1">
    <location>
        <begin position="12"/>
        <end position="36"/>
    </location>
</feature>
<organism evidence="2 4">
    <name type="scientific">Enterobacter cloacae</name>
    <dbReference type="NCBI Taxonomy" id="550"/>
    <lineage>
        <taxon>Bacteria</taxon>
        <taxon>Pseudomonadati</taxon>
        <taxon>Pseudomonadota</taxon>
        <taxon>Gammaproteobacteria</taxon>
        <taxon>Enterobacterales</taxon>
        <taxon>Enterobacteriaceae</taxon>
        <taxon>Enterobacter</taxon>
        <taxon>Enterobacter cloacae complex</taxon>
    </lineage>
</organism>
<name>A0A2T4Y1W2_ENTCL</name>
<dbReference type="Proteomes" id="UP000241614">
    <property type="component" value="Unassembled WGS sequence"/>
</dbReference>
<reference evidence="2 4" key="1">
    <citation type="submission" date="2018-04" db="EMBL/GenBank/DDBJ databases">
        <title>Genome sequencing reveals highly heavy metal resistance and biotechnology application of the novel Enterobacter cloacae amazonensis isolated from wastewater river in Manaus - Amazonas.</title>
        <authorList>
            <person name="Astolfi M.C.T."/>
            <person name="Carvalho E.B.D.S."/>
            <person name="Lacerda L.B."/>
            <person name="Pinto M.V."/>
            <person name="Nogueira V.B."/>
            <person name="Barros A.M."/>
            <person name="Astolfi-Filho S."/>
        </authorList>
    </citation>
    <scope>NUCLEOTIDE SEQUENCE [LARGE SCALE GENOMIC DNA]</scope>
    <source>
        <strain evidence="4">amazonensis</strain>
        <strain evidence="2">Amazonensis</strain>
    </source>
</reference>
<evidence type="ECO:0000313" key="4">
    <source>
        <dbReference type="Proteomes" id="UP000241614"/>
    </source>
</evidence>
<keyword evidence="1" id="KW-0472">Membrane</keyword>
<comment type="caution">
    <text evidence="2">The sequence shown here is derived from an EMBL/GenBank/DDBJ whole genome shotgun (WGS) entry which is preliminary data.</text>
</comment>
<protein>
    <submittedName>
        <fullName evidence="2">Uncharacterized protein</fullName>
    </submittedName>
</protein>
<dbReference type="EMBL" id="PZPP01000009">
    <property type="protein sequence ID" value="PTM36176.1"/>
    <property type="molecule type" value="Genomic_DNA"/>
</dbReference>